<comment type="caution">
    <text evidence="3">The sequence shown here is derived from an EMBL/GenBank/DDBJ whole genome shotgun (WGS) entry which is preliminary data.</text>
</comment>
<gene>
    <name evidence="3" type="ORF">EFD62_12330</name>
</gene>
<evidence type="ECO:0000256" key="1">
    <source>
        <dbReference type="PROSITE-ProRule" id="PRU00182"/>
    </source>
</evidence>
<evidence type="ECO:0000313" key="4">
    <source>
        <dbReference type="Proteomes" id="UP000289166"/>
    </source>
</evidence>
<dbReference type="PANTHER" id="PTHR13633:SF3">
    <property type="entry name" value="MITOCHONDRIAL TRANSCRIPTION RESCUE FACTOR 1"/>
    <property type="match status" value="1"/>
</dbReference>
<protein>
    <submittedName>
        <fullName evidence="3">RNA-binding protein</fullName>
    </submittedName>
</protein>
<dbReference type="SMART" id="SM00363">
    <property type="entry name" value="S4"/>
    <property type="match status" value="1"/>
</dbReference>
<dbReference type="OrthoDB" id="9812787at2"/>
<dbReference type="EMBL" id="RLII01000018">
    <property type="protein sequence ID" value="RXE58443.1"/>
    <property type="molecule type" value="Genomic_DNA"/>
</dbReference>
<reference evidence="4" key="1">
    <citation type="submission" date="2018-11" db="EMBL/GenBank/DDBJ databases">
        <title>Genome sequencing of a novel mesophilic and cellulolytic organism within the genus Hungateiclostridium.</title>
        <authorList>
            <person name="Rettenmaier R."/>
            <person name="Liebl W."/>
            <person name="Zverlov V."/>
        </authorList>
    </citation>
    <scope>NUCLEOTIDE SEQUENCE [LARGE SCALE GENOMIC DNA]</scope>
    <source>
        <strain evidence="4">N2K1</strain>
    </source>
</reference>
<evidence type="ECO:0000259" key="2">
    <source>
        <dbReference type="SMART" id="SM00363"/>
    </source>
</evidence>
<dbReference type="GO" id="GO:0003723">
    <property type="term" value="F:RNA binding"/>
    <property type="evidence" value="ECO:0007669"/>
    <property type="project" value="UniProtKB-KW"/>
</dbReference>
<name>A0A4Q0I2K3_9FIRM</name>
<keyword evidence="1" id="KW-0694">RNA-binding</keyword>
<feature type="domain" description="RNA-binding S4" evidence="2">
    <location>
        <begin position="187"/>
        <end position="247"/>
    </location>
</feature>
<dbReference type="RefSeq" id="WP_128706218.1">
    <property type="nucleotide sequence ID" value="NZ_RLII01000018.1"/>
</dbReference>
<dbReference type="Pfam" id="PF17774">
    <property type="entry name" value="YlmH_RBD"/>
    <property type="match status" value="1"/>
</dbReference>
<dbReference type="InterPro" id="IPR040591">
    <property type="entry name" value="RqcP2_RBD"/>
</dbReference>
<dbReference type="Proteomes" id="UP000289166">
    <property type="component" value="Unassembled WGS sequence"/>
</dbReference>
<dbReference type="Gene3D" id="3.30.70.330">
    <property type="match status" value="1"/>
</dbReference>
<dbReference type="Pfam" id="PF01479">
    <property type="entry name" value="S4"/>
    <property type="match status" value="1"/>
</dbReference>
<dbReference type="InterPro" id="IPR036986">
    <property type="entry name" value="S4_RNA-bd_sf"/>
</dbReference>
<dbReference type="AlphaFoldDB" id="A0A4Q0I2K3"/>
<dbReference type="Gene3D" id="3.10.290.10">
    <property type="entry name" value="RNA-binding S4 domain"/>
    <property type="match status" value="1"/>
</dbReference>
<accession>A0A4Q0I2K3</accession>
<dbReference type="PANTHER" id="PTHR13633">
    <property type="entry name" value="MITOCHONDRIAL TRANSCRIPTION RESCUE FACTOR 1"/>
    <property type="match status" value="1"/>
</dbReference>
<dbReference type="SUPFAM" id="SSF55174">
    <property type="entry name" value="Alpha-L RNA-binding motif"/>
    <property type="match status" value="1"/>
</dbReference>
<dbReference type="Gene3D" id="3.30.1370.160">
    <property type="match status" value="1"/>
</dbReference>
<proteinExistence type="predicted"/>
<sequence>MNKEAVLKGISKIEDKLLVAKILDKYTLSQKIMSNTHSDFLDPYQQNVVRKCLDMSGIRDYIFFGGFGGAERTVVVFCPYNMPENVDSEFSELFEILKIKLNTRENFSHRDYLGSLMGLGIKREKIGDILVREDFAFVVVLKDIADYVRLNLTKVGNARVEIDTVNYDEIEMLDPKIKEISSTVASLRLDSVASVGFGMSRSKIADLIRADRVSVNWETTNSLTKLINEGDTISIRGKGRVVLEKVGNTTKKDRIHILLKKFI</sequence>
<evidence type="ECO:0000313" key="3">
    <source>
        <dbReference type="EMBL" id="RXE58443.1"/>
    </source>
</evidence>
<keyword evidence="4" id="KW-1185">Reference proteome</keyword>
<organism evidence="3 4">
    <name type="scientific">Acetivibrio mesophilus</name>
    <dbReference type="NCBI Taxonomy" id="2487273"/>
    <lineage>
        <taxon>Bacteria</taxon>
        <taxon>Bacillati</taxon>
        <taxon>Bacillota</taxon>
        <taxon>Clostridia</taxon>
        <taxon>Eubacteriales</taxon>
        <taxon>Oscillospiraceae</taxon>
        <taxon>Acetivibrio</taxon>
    </lineage>
</organism>
<dbReference type="PROSITE" id="PS50889">
    <property type="entry name" value="S4"/>
    <property type="match status" value="1"/>
</dbReference>
<dbReference type="InterPro" id="IPR012677">
    <property type="entry name" value="Nucleotide-bd_a/b_plait_sf"/>
</dbReference>
<dbReference type="InterPro" id="IPR002942">
    <property type="entry name" value="S4_RNA-bd"/>
</dbReference>
<dbReference type="CDD" id="cd00165">
    <property type="entry name" value="S4"/>
    <property type="match status" value="1"/>
</dbReference>